<feature type="region of interest" description="Disordered" evidence="1">
    <location>
        <begin position="76"/>
        <end position="96"/>
    </location>
</feature>
<organism evidence="2 3">
    <name type="scientific">Clostridium botulinum</name>
    <dbReference type="NCBI Taxonomy" id="1491"/>
    <lineage>
        <taxon>Bacteria</taxon>
        <taxon>Bacillati</taxon>
        <taxon>Bacillota</taxon>
        <taxon>Clostridia</taxon>
        <taxon>Eubacteriales</taxon>
        <taxon>Clostridiaceae</taxon>
        <taxon>Clostridium</taxon>
    </lineage>
</organism>
<feature type="compositionally biased region" description="Basic and acidic residues" evidence="1">
    <location>
        <begin position="76"/>
        <end position="85"/>
    </location>
</feature>
<protein>
    <submittedName>
        <fullName evidence="2">Uncharacterized protein</fullName>
    </submittedName>
</protein>
<proteinExistence type="predicted"/>
<feature type="compositionally biased region" description="Low complexity" evidence="1">
    <location>
        <begin position="86"/>
        <end position="96"/>
    </location>
</feature>
<evidence type="ECO:0000313" key="3">
    <source>
        <dbReference type="Proteomes" id="UP000037540"/>
    </source>
</evidence>
<comment type="caution">
    <text evidence="2">The sequence shown here is derived from an EMBL/GenBank/DDBJ whole genome shotgun (WGS) entry which is preliminary data.</text>
</comment>
<evidence type="ECO:0000256" key="1">
    <source>
        <dbReference type="SAM" id="MobiDB-lite"/>
    </source>
</evidence>
<dbReference type="RefSeq" id="WP_013726566.1">
    <property type="nucleotide sequence ID" value="NZ_LGVO01000067.1"/>
</dbReference>
<name>A0A9Q1ZAY7_CLOBO</name>
<dbReference type="Proteomes" id="UP000037540">
    <property type="component" value="Unassembled WGS sequence"/>
</dbReference>
<gene>
    <name evidence="2" type="ORF">ADU74_07315</name>
</gene>
<dbReference type="AlphaFoldDB" id="A0A9Q1ZAY7"/>
<evidence type="ECO:0000313" key="2">
    <source>
        <dbReference type="EMBL" id="KOA87540.1"/>
    </source>
</evidence>
<accession>A0A9Q1ZAY7</accession>
<reference evidence="2 3" key="1">
    <citation type="submission" date="2015-07" db="EMBL/GenBank/DDBJ databases">
        <title>Draft genome sequences of 17 French Clostridium botulinum group III.</title>
        <authorList>
            <person name="Woudstra C."/>
            <person name="Le Marechal C."/>
            <person name="Souillard R."/>
            <person name="Bayon-Auboyer M.-H."/>
            <person name="Dessouter D."/>
            <person name="Fach P."/>
        </authorList>
    </citation>
    <scope>NUCLEOTIDE SEQUENCE [LARGE SCALE GENOMIC DNA]</scope>
    <source>
        <strain evidence="2 3">12LNRI-CD</strain>
    </source>
</reference>
<sequence length="96" mass="10721">MYNDRASGEQIAIAAALVGVLISRSLTLPEIAIFGNFLEVVGDVLLTIQSQATYTRNMRIKYKKDVEEFIRNQVEKDQSEFEKKQSSSSKSSKSSS</sequence>
<dbReference type="OrthoDB" id="9924599at2"/>
<dbReference type="EMBL" id="LGVR01000038">
    <property type="protein sequence ID" value="KOA87540.1"/>
    <property type="molecule type" value="Genomic_DNA"/>
</dbReference>